<dbReference type="InterPro" id="IPR016215">
    <property type="entry name" value="NTA_MOA"/>
</dbReference>
<dbReference type="NCBIfam" id="TIGR03860">
    <property type="entry name" value="FMN_nitrolo"/>
    <property type="match status" value="1"/>
</dbReference>
<organism evidence="7 8">
    <name type="scientific">Subtercola frigoramans</name>
    <dbReference type="NCBI Taxonomy" id="120298"/>
    <lineage>
        <taxon>Bacteria</taxon>
        <taxon>Bacillati</taxon>
        <taxon>Actinomycetota</taxon>
        <taxon>Actinomycetes</taxon>
        <taxon>Micrococcales</taxon>
        <taxon>Microbacteriaceae</taxon>
        <taxon>Subtercola</taxon>
    </lineage>
</organism>
<feature type="domain" description="Luciferase-like" evidence="6">
    <location>
        <begin position="27"/>
        <end position="381"/>
    </location>
</feature>
<gene>
    <name evidence="7" type="ORF">JOE66_000421</name>
</gene>
<dbReference type="PANTHER" id="PTHR30011:SF16">
    <property type="entry name" value="C2H2 FINGER DOMAIN TRANSCRIPTION FACTOR (EUROFUNG)-RELATED"/>
    <property type="match status" value="1"/>
</dbReference>
<accession>A0ABS2L153</accession>
<keyword evidence="3" id="KW-0560">Oxidoreductase</keyword>
<keyword evidence="2" id="KW-0288">FMN</keyword>
<dbReference type="PIRSF" id="PIRSF000337">
    <property type="entry name" value="NTA_MOA"/>
    <property type="match status" value="1"/>
</dbReference>
<dbReference type="InterPro" id="IPR011251">
    <property type="entry name" value="Luciferase-like_dom"/>
</dbReference>
<evidence type="ECO:0000256" key="2">
    <source>
        <dbReference type="ARBA" id="ARBA00022643"/>
    </source>
</evidence>
<evidence type="ECO:0000256" key="4">
    <source>
        <dbReference type="ARBA" id="ARBA00023033"/>
    </source>
</evidence>
<reference evidence="7 8" key="1">
    <citation type="submission" date="2021-01" db="EMBL/GenBank/DDBJ databases">
        <title>Sequencing the genomes of 1000 actinobacteria strains.</title>
        <authorList>
            <person name="Klenk H.-P."/>
        </authorList>
    </citation>
    <scope>NUCLEOTIDE SEQUENCE [LARGE SCALE GENOMIC DNA]</scope>
    <source>
        <strain evidence="7 8">DSM 13057</strain>
    </source>
</reference>
<dbReference type="Gene3D" id="3.20.20.30">
    <property type="entry name" value="Luciferase-like domain"/>
    <property type="match status" value="1"/>
</dbReference>
<dbReference type="Pfam" id="PF00296">
    <property type="entry name" value="Bac_luciferase"/>
    <property type="match status" value="1"/>
</dbReference>
<evidence type="ECO:0000256" key="5">
    <source>
        <dbReference type="ARBA" id="ARBA00033748"/>
    </source>
</evidence>
<dbReference type="InterPro" id="IPR036661">
    <property type="entry name" value="Luciferase-like_sf"/>
</dbReference>
<dbReference type="GO" id="GO:0004497">
    <property type="term" value="F:monooxygenase activity"/>
    <property type="evidence" value="ECO:0007669"/>
    <property type="project" value="UniProtKB-KW"/>
</dbReference>
<keyword evidence="1" id="KW-0285">Flavoprotein</keyword>
<dbReference type="InterPro" id="IPR051260">
    <property type="entry name" value="Diverse_substr_monoxygenases"/>
</dbReference>
<name>A0ABS2L153_9MICO</name>
<proteinExistence type="inferred from homology"/>
<comment type="caution">
    <text evidence="7">The sequence shown here is derived from an EMBL/GenBank/DDBJ whole genome shotgun (WGS) entry which is preliminary data.</text>
</comment>
<dbReference type="EMBL" id="JAFBBU010000001">
    <property type="protein sequence ID" value="MBM7470787.1"/>
    <property type="molecule type" value="Genomic_DNA"/>
</dbReference>
<evidence type="ECO:0000313" key="8">
    <source>
        <dbReference type="Proteomes" id="UP000776164"/>
    </source>
</evidence>
<dbReference type="PANTHER" id="PTHR30011">
    <property type="entry name" value="ALKANESULFONATE MONOOXYGENASE-RELATED"/>
    <property type="match status" value="1"/>
</dbReference>
<comment type="similarity">
    <text evidence="5">Belongs to the NtaA/SnaA/DszA monooxygenase family.</text>
</comment>
<evidence type="ECO:0000256" key="1">
    <source>
        <dbReference type="ARBA" id="ARBA00022630"/>
    </source>
</evidence>
<dbReference type="Proteomes" id="UP000776164">
    <property type="component" value="Unassembled WGS sequence"/>
</dbReference>
<protein>
    <submittedName>
        <fullName evidence="7">FMN-dependent oxidoreductase (Nitrilotriacetate monooxygenase family)</fullName>
    </submittedName>
</protein>
<dbReference type="RefSeq" id="WP_205106489.1">
    <property type="nucleotide sequence ID" value="NZ_BAAAHT010000018.1"/>
</dbReference>
<keyword evidence="8" id="KW-1185">Reference proteome</keyword>
<dbReference type="SUPFAM" id="SSF51679">
    <property type="entry name" value="Bacterial luciferase-like"/>
    <property type="match status" value="1"/>
</dbReference>
<sequence length="451" mass="49685">MTKKITLGASQLMSVNFYSSAWTDRRNDTKSFATLAYWQEMARVLEAAHFDFLFFADVIGFPSDENGIPAAAIREAVQTPAHDPVTIVSGLAATVDKLNFVVTSSTTAERPFMLARRFGTLDHLTEGRIGWNIVNSDNQTALVKLLGLGEVTEHDTRYDRADEFVDAVTKLWEGSWEDDAVVFDQAGHTFADPEKVHSIAHHGRFFDVEGIFTVVPGPQRTPTLFQAGASSRGREFAARTAECVYMQEATVEAAQTTIRDVRERAARFGRRPDDIKILNGVSIVVADTEEEAASIRADLAAAPSTEALAMHFLGWTGINLLALDASKPLSQRSEFGHSTLDRYEDGPTVGEIIDGLRSSLGGLKITGTPESVAQQMIDMVEQTDLDGFLIEPNFGGPEEYRVFGEKVVPLLIERGFIDEQTEPTTLRQRLFGGSDGHINDRHRGAEFRVSQ</sequence>
<evidence type="ECO:0000256" key="3">
    <source>
        <dbReference type="ARBA" id="ARBA00023002"/>
    </source>
</evidence>
<keyword evidence="4 7" id="KW-0503">Monooxygenase</keyword>
<evidence type="ECO:0000259" key="6">
    <source>
        <dbReference type="Pfam" id="PF00296"/>
    </source>
</evidence>
<evidence type="ECO:0000313" key="7">
    <source>
        <dbReference type="EMBL" id="MBM7470787.1"/>
    </source>
</evidence>